<feature type="domain" description="PIN" evidence="1">
    <location>
        <begin position="7"/>
        <end position="132"/>
    </location>
</feature>
<accession>A0ABV4T4L6</accession>
<evidence type="ECO:0000313" key="3">
    <source>
        <dbReference type="Proteomes" id="UP001571980"/>
    </source>
</evidence>
<dbReference type="SUPFAM" id="SSF88723">
    <property type="entry name" value="PIN domain-like"/>
    <property type="match status" value="1"/>
</dbReference>
<keyword evidence="3" id="KW-1185">Reference proteome</keyword>
<dbReference type="InterPro" id="IPR002716">
    <property type="entry name" value="PIN_dom"/>
</dbReference>
<dbReference type="InterPro" id="IPR052106">
    <property type="entry name" value="PINc/VapC_TA"/>
</dbReference>
<evidence type="ECO:0000313" key="2">
    <source>
        <dbReference type="EMBL" id="MFA4804651.1"/>
    </source>
</evidence>
<organism evidence="2 3">
    <name type="scientific">Pyrococcus kukulkanii</name>
    <dbReference type="NCBI Taxonomy" id="1609559"/>
    <lineage>
        <taxon>Archaea</taxon>
        <taxon>Methanobacteriati</taxon>
        <taxon>Methanobacteriota</taxon>
        <taxon>Thermococci</taxon>
        <taxon>Thermococcales</taxon>
        <taxon>Thermococcaceae</taxon>
        <taxon>Pyrococcus</taxon>
    </lineage>
</organism>
<reference evidence="2 3" key="1">
    <citation type="submission" date="2023-03" db="EMBL/GenBank/DDBJ databases">
        <title>Speciation in Pyrococcus: adaptation to high temperature as a mechanism.</title>
        <authorList>
            <person name="Gu J."/>
        </authorList>
    </citation>
    <scope>NUCLEOTIDE SEQUENCE [LARGE SCALE GENOMIC DNA]</scope>
    <source>
        <strain evidence="2 3">LMOA34</strain>
    </source>
</reference>
<dbReference type="CDD" id="cd09854">
    <property type="entry name" value="PIN_VapC-like"/>
    <property type="match status" value="1"/>
</dbReference>
<dbReference type="Gene3D" id="3.40.50.1010">
    <property type="entry name" value="5'-nuclease"/>
    <property type="match status" value="1"/>
</dbReference>
<dbReference type="PANTHER" id="PTHR38826:SF5">
    <property type="entry name" value="RIBONUCLEASE VAPC13"/>
    <property type="match status" value="1"/>
</dbReference>
<name>A0ABV4T4L6_9EURY</name>
<comment type="caution">
    <text evidence="2">The sequence shown here is derived from an EMBL/GenBank/DDBJ whole genome shotgun (WGS) entry which is preliminary data.</text>
</comment>
<proteinExistence type="predicted"/>
<gene>
    <name evidence="2" type="ORF">P8X34_07880</name>
</gene>
<dbReference type="PANTHER" id="PTHR38826">
    <property type="entry name" value="RIBONUCLEASE VAPC13"/>
    <property type="match status" value="1"/>
</dbReference>
<dbReference type="EMBL" id="JARRIG010000005">
    <property type="protein sequence ID" value="MFA4804651.1"/>
    <property type="molecule type" value="Genomic_DNA"/>
</dbReference>
<dbReference type="Proteomes" id="UP001571980">
    <property type="component" value="Unassembled WGS sequence"/>
</dbReference>
<evidence type="ECO:0000259" key="1">
    <source>
        <dbReference type="Pfam" id="PF01850"/>
    </source>
</evidence>
<sequence length="138" mass="16053">MVKRPKYVDVNVFIYWLTSHPEFGKKAKMWIKRMERGGEYITSSLTLYEVAIIISGLVNKSLRDREFLEKTLTPLLEIQNLRIEPLLKQDFVNALSIAKKYKLDLEDSLHLSGAIRTGCESIVSNDKDFDKTELKRIF</sequence>
<protein>
    <submittedName>
        <fullName evidence="2">Type II toxin-antitoxin system VapC family toxin</fullName>
    </submittedName>
</protein>
<dbReference type="Pfam" id="PF01850">
    <property type="entry name" value="PIN"/>
    <property type="match status" value="1"/>
</dbReference>
<dbReference type="InterPro" id="IPR029060">
    <property type="entry name" value="PIN-like_dom_sf"/>
</dbReference>
<dbReference type="RefSeq" id="WP_372823886.1">
    <property type="nucleotide sequence ID" value="NZ_JARRIF010000006.1"/>
</dbReference>